<evidence type="ECO:0000259" key="10">
    <source>
        <dbReference type="Pfam" id="PF02470"/>
    </source>
</evidence>
<evidence type="ECO:0000313" key="12">
    <source>
        <dbReference type="Proteomes" id="UP000019063"/>
    </source>
</evidence>
<dbReference type="Proteomes" id="UP000019063">
    <property type="component" value="Unassembled WGS sequence"/>
</dbReference>
<evidence type="ECO:0000256" key="5">
    <source>
        <dbReference type="ARBA" id="ARBA00022989"/>
    </source>
</evidence>
<evidence type="ECO:0000256" key="4">
    <source>
        <dbReference type="ARBA" id="ARBA00022692"/>
    </source>
</evidence>
<dbReference type="STRING" id="1379903.ATO8_13107"/>
<dbReference type="Pfam" id="PF02470">
    <property type="entry name" value="MlaD"/>
    <property type="match status" value="1"/>
</dbReference>
<comment type="subcellular location">
    <subcellularLocation>
        <location evidence="1">Cell inner membrane</location>
    </subcellularLocation>
</comment>
<evidence type="ECO:0000313" key="11">
    <source>
        <dbReference type="EMBL" id="ETW12035.1"/>
    </source>
</evidence>
<evidence type="ECO:0000256" key="2">
    <source>
        <dbReference type="ARBA" id="ARBA00022475"/>
    </source>
</evidence>
<dbReference type="eggNOG" id="COG1463">
    <property type="taxonomic scope" value="Bacteria"/>
</dbReference>
<keyword evidence="2" id="KW-1003">Cell membrane</keyword>
<dbReference type="InterPro" id="IPR051800">
    <property type="entry name" value="PqiA-PqiB_transport"/>
</dbReference>
<proteinExistence type="predicted"/>
<dbReference type="eggNOG" id="COG3008">
    <property type="taxonomic scope" value="Bacteria"/>
</dbReference>
<evidence type="ECO:0000256" key="8">
    <source>
        <dbReference type="SAM" id="MobiDB-lite"/>
    </source>
</evidence>
<dbReference type="PATRIC" id="fig|1317118.6.peg.2697"/>
<feature type="coiled-coil region" evidence="7">
    <location>
        <begin position="881"/>
        <end position="943"/>
    </location>
</feature>
<keyword evidence="4 9" id="KW-0812">Transmembrane</keyword>
<keyword evidence="6 9" id="KW-0472">Membrane</keyword>
<keyword evidence="12" id="KW-1185">Reference proteome</keyword>
<evidence type="ECO:0000256" key="7">
    <source>
        <dbReference type="SAM" id="Coils"/>
    </source>
</evidence>
<accession>W4HJ72</accession>
<comment type="caution">
    <text evidence="11">The sequence shown here is derived from an EMBL/GenBank/DDBJ whole genome shotgun (WGS) entry which is preliminary data.</text>
</comment>
<gene>
    <name evidence="11" type="ORF">ATO8_13107</name>
</gene>
<sequence>MNDTPTDTDRPEDRGQPGPVPVEHERRSIWERVSIVWLIPIVALAIALGAAWRNYNDQGPVIEIAFENAAGITADETELRYRDIGVGVVEEVSFDAGLEHVVVSVRVEKSMAEYIDEDARFWVVRPEVSARGVSGLDTVLSGVYIQGAWDSEAGQQAYDFEGLSSEPLLGAAQEGVQFTLTSTQSLPTAKTPIVFKGVEVGMVDAGQIDPGGATVSAEAVIYADYTDLVSTSTRFWDVSGFSFSLGTGGARLNFDSFASLITGGVTFATLGSGGEPITEGVEYELFSDEEAARDDFLVEGEGEAVDVSFVFDENLSGLSAGAAVELGGLRVGEVSSLTGLVDSDRFGDNEVRLLVSARINPSRLGLNDDAGEDAFFDYLEDRIAEGLRAQLTNASIITGGLKIVLDEFPDASEAELQLDAEPFPLIPTAPAEVTDVQASAQGALQRVADLPIEEVMQSAIDLMNQATSFIGNDDLQETPGEVRGILTAIRGLTQSDTVQNIPTQVSDLLEQVQTSADRLNTVLAEIEEAETATTLTETVARIGTAAEELPGLLQQAETLLAGANEVPLQELSSEITALLQSTQTAVTTVEELIRSEDVQGVPTELRGLLSSARGVVDSEGVQGLPAEVTALLNELQATSASINSVVAEVEAQGTAETLTQAVASIGQAADRLPALLDEAQGVIGEAGDLPFDAIATQVSDLLRASQTLINQVEGLVADEDVQAVPAELRGILTSARGVVDSEAVRTLPTQVGDILTELDTTAQTLSRLLAQVEAEDAVGKVIRAVEDVEAAADGLPAIVEEARGIVEGAGEVQIDQLVAQVQELVTSADALISQESTRALPQELNEALASVQATLDELRAGGVVENANATLASARGAAQSIQSAAQTLPALSAQLQQLANQAGTTLGAYDEDAQFSRDTRAAIRQVTEAADAIERLARTIERNPNSLILGR</sequence>
<dbReference type="RefSeq" id="WP_051487765.1">
    <property type="nucleotide sequence ID" value="NZ_AQQW01000008.1"/>
</dbReference>
<evidence type="ECO:0000256" key="9">
    <source>
        <dbReference type="SAM" id="Phobius"/>
    </source>
</evidence>
<organism evidence="11 12">
    <name type="scientific">Roseivivax marinus</name>
    <dbReference type="NCBI Taxonomy" id="1379903"/>
    <lineage>
        <taxon>Bacteria</taxon>
        <taxon>Pseudomonadati</taxon>
        <taxon>Pseudomonadota</taxon>
        <taxon>Alphaproteobacteria</taxon>
        <taxon>Rhodobacterales</taxon>
        <taxon>Roseobacteraceae</taxon>
        <taxon>Roseivivax</taxon>
    </lineage>
</organism>
<reference evidence="11 12" key="1">
    <citation type="journal article" date="2014" name="Antonie Van Leeuwenhoek">
        <title>Roseivivax atlanticus sp. nov., isolated from surface seawater of the Atlantic Ocean.</title>
        <authorList>
            <person name="Li G."/>
            <person name="Lai Q."/>
            <person name="Liu X."/>
            <person name="Sun F."/>
            <person name="Shao Z."/>
        </authorList>
    </citation>
    <scope>NUCLEOTIDE SEQUENCE [LARGE SCALE GENOMIC DNA]</scope>
    <source>
        <strain evidence="11 12">22II-s10s</strain>
    </source>
</reference>
<name>W4HJ72_9RHOB</name>
<dbReference type="PANTHER" id="PTHR30462">
    <property type="entry name" value="INTERMEMBRANE TRANSPORT PROTEIN PQIB-RELATED"/>
    <property type="match status" value="1"/>
</dbReference>
<feature type="region of interest" description="Disordered" evidence="8">
    <location>
        <begin position="1"/>
        <end position="23"/>
    </location>
</feature>
<dbReference type="AlphaFoldDB" id="W4HJ72"/>
<dbReference type="GO" id="GO:0005886">
    <property type="term" value="C:plasma membrane"/>
    <property type="evidence" value="ECO:0007669"/>
    <property type="project" value="UniProtKB-SubCell"/>
</dbReference>
<keyword evidence="5 9" id="KW-1133">Transmembrane helix</keyword>
<keyword evidence="3" id="KW-0997">Cell inner membrane</keyword>
<evidence type="ECO:0000256" key="1">
    <source>
        <dbReference type="ARBA" id="ARBA00004533"/>
    </source>
</evidence>
<dbReference type="EMBL" id="AQQW01000008">
    <property type="protein sequence ID" value="ETW12035.1"/>
    <property type="molecule type" value="Genomic_DNA"/>
</dbReference>
<evidence type="ECO:0000256" key="3">
    <source>
        <dbReference type="ARBA" id="ARBA00022519"/>
    </source>
</evidence>
<feature type="domain" description="Mce/MlaD" evidence="10">
    <location>
        <begin position="59"/>
        <end position="146"/>
    </location>
</feature>
<dbReference type="PANTHER" id="PTHR30462:SF0">
    <property type="entry name" value="INTERMEMBRANE TRANSPORT PROTEIN YEBT"/>
    <property type="match status" value="1"/>
</dbReference>
<keyword evidence="7" id="KW-0175">Coiled coil</keyword>
<evidence type="ECO:0000256" key="6">
    <source>
        <dbReference type="ARBA" id="ARBA00023136"/>
    </source>
</evidence>
<feature type="transmembrane region" description="Helical" evidence="9">
    <location>
        <begin position="35"/>
        <end position="52"/>
    </location>
</feature>
<dbReference type="InterPro" id="IPR003399">
    <property type="entry name" value="Mce/MlaD"/>
</dbReference>
<protein>
    <submittedName>
        <fullName evidence="11">Paraquat-inducible protein B</fullName>
    </submittedName>
</protein>